<organism evidence="11 12">
    <name type="scientific">Plakobranchus ocellatus</name>
    <dbReference type="NCBI Taxonomy" id="259542"/>
    <lineage>
        <taxon>Eukaryota</taxon>
        <taxon>Metazoa</taxon>
        <taxon>Spiralia</taxon>
        <taxon>Lophotrochozoa</taxon>
        <taxon>Mollusca</taxon>
        <taxon>Gastropoda</taxon>
        <taxon>Heterobranchia</taxon>
        <taxon>Euthyneura</taxon>
        <taxon>Panpulmonata</taxon>
        <taxon>Sacoglossa</taxon>
        <taxon>Placobranchoidea</taxon>
        <taxon>Plakobranchidae</taxon>
        <taxon>Plakobranchus</taxon>
    </lineage>
</organism>
<dbReference type="SMART" id="SM00399">
    <property type="entry name" value="ZnF_C4"/>
    <property type="match status" value="1"/>
</dbReference>
<evidence type="ECO:0000313" key="11">
    <source>
        <dbReference type="EMBL" id="GFO37968.1"/>
    </source>
</evidence>
<comment type="caution">
    <text evidence="11">The sequence shown here is derived from an EMBL/GenBank/DDBJ whole genome shotgun (WGS) entry which is preliminary data.</text>
</comment>
<protein>
    <submittedName>
        <fullName evidence="11">Nuclear hormone receptor hr96</fullName>
    </submittedName>
</protein>
<evidence type="ECO:0000256" key="2">
    <source>
        <dbReference type="ARBA" id="ARBA00022771"/>
    </source>
</evidence>
<dbReference type="PROSITE" id="PS51030">
    <property type="entry name" value="NUCLEAR_REC_DBD_2"/>
    <property type="match status" value="1"/>
</dbReference>
<name>A0AAV4D1F1_9GAST</name>
<keyword evidence="12" id="KW-1185">Reference proteome</keyword>
<evidence type="ECO:0000259" key="10">
    <source>
        <dbReference type="PROSITE" id="PS51030"/>
    </source>
</evidence>
<evidence type="ECO:0000256" key="3">
    <source>
        <dbReference type="ARBA" id="ARBA00022833"/>
    </source>
</evidence>
<keyword evidence="3" id="KW-0862">Zinc</keyword>
<evidence type="ECO:0000256" key="6">
    <source>
        <dbReference type="ARBA" id="ARBA00023163"/>
    </source>
</evidence>
<sequence>MSDDDMFASSTTHSRGYSDSHGIERPSTSSRRDSDDMMTLQRKKWKMRDDKSCGVCGDKALGYNFNAITCESCKAFFRRNALKDKVFFTKISMYKNKCCVAVPLNVEFGSTSL</sequence>
<feature type="region of interest" description="Disordered" evidence="9">
    <location>
        <begin position="1"/>
        <end position="40"/>
    </location>
</feature>
<accession>A0AAV4D1F1</accession>
<dbReference type="SUPFAM" id="SSF57716">
    <property type="entry name" value="Glucocorticoid receptor-like (DNA-binding domain)"/>
    <property type="match status" value="1"/>
</dbReference>
<keyword evidence="6" id="KW-0804">Transcription</keyword>
<evidence type="ECO:0000256" key="7">
    <source>
        <dbReference type="ARBA" id="ARBA00023170"/>
    </source>
</evidence>
<dbReference type="InterPro" id="IPR013088">
    <property type="entry name" value="Znf_NHR/GATA"/>
</dbReference>
<dbReference type="AlphaFoldDB" id="A0AAV4D1F1"/>
<keyword evidence="8" id="KW-0539">Nucleus</keyword>
<dbReference type="GO" id="GO:0004879">
    <property type="term" value="F:nuclear receptor activity"/>
    <property type="evidence" value="ECO:0007669"/>
    <property type="project" value="TreeGrafter"/>
</dbReference>
<evidence type="ECO:0000313" key="12">
    <source>
        <dbReference type="Proteomes" id="UP000735302"/>
    </source>
</evidence>
<evidence type="ECO:0000256" key="4">
    <source>
        <dbReference type="ARBA" id="ARBA00023015"/>
    </source>
</evidence>
<evidence type="ECO:0000256" key="5">
    <source>
        <dbReference type="ARBA" id="ARBA00023125"/>
    </source>
</evidence>
<feature type="compositionally biased region" description="Basic and acidic residues" evidence="9">
    <location>
        <begin position="16"/>
        <end position="35"/>
    </location>
</feature>
<evidence type="ECO:0000256" key="9">
    <source>
        <dbReference type="SAM" id="MobiDB-lite"/>
    </source>
</evidence>
<evidence type="ECO:0000256" key="8">
    <source>
        <dbReference type="ARBA" id="ARBA00023242"/>
    </source>
</evidence>
<dbReference type="PANTHER" id="PTHR24082">
    <property type="entry name" value="NUCLEAR HORMONE RECEPTOR"/>
    <property type="match status" value="1"/>
</dbReference>
<dbReference type="Pfam" id="PF00105">
    <property type="entry name" value="zf-C4"/>
    <property type="match status" value="1"/>
</dbReference>
<dbReference type="PANTHER" id="PTHR24082:SF283">
    <property type="entry name" value="NUCLEAR HORMONE RECEPTOR HR96"/>
    <property type="match status" value="1"/>
</dbReference>
<dbReference type="EMBL" id="BLXT01007308">
    <property type="protein sequence ID" value="GFO37968.1"/>
    <property type="molecule type" value="Genomic_DNA"/>
</dbReference>
<dbReference type="GO" id="GO:0008270">
    <property type="term" value="F:zinc ion binding"/>
    <property type="evidence" value="ECO:0007669"/>
    <property type="project" value="UniProtKB-KW"/>
</dbReference>
<keyword evidence="2" id="KW-0863">Zinc-finger</keyword>
<proteinExistence type="predicted"/>
<dbReference type="InterPro" id="IPR050234">
    <property type="entry name" value="Nuclear_hormone_rcpt_NR1"/>
</dbReference>
<dbReference type="PROSITE" id="PS00031">
    <property type="entry name" value="NUCLEAR_REC_DBD_1"/>
    <property type="match status" value="1"/>
</dbReference>
<dbReference type="Gene3D" id="3.30.50.10">
    <property type="entry name" value="Erythroid Transcription Factor GATA-1, subunit A"/>
    <property type="match status" value="1"/>
</dbReference>
<dbReference type="GO" id="GO:0045944">
    <property type="term" value="P:positive regulation of transcription by RNA polymerase II"/>
    <property type="evidence" value="ECO:0007669"/>
    <property type="project" value="TreeGrafter"/>
</dbReference>
<feature type="domain" description="Nuclear receptor" evidence="10">
    <location>
        <begin position="50"/>
        <end position="113"/>
    </location>
</feature>
<keyword evidence="4" id="KW-0805">Transcription regulation</keyword>
<gene>
    <name evidence="11" type="ORF">PoB_006447300</name>
</gene>
<dbReference type="GO" id="GO:0030154">
    <property type="term" value="P:cell differentiation"/>
    <property type="evidence" value="ECO:0007669"/>
    <property type="project" value="TreeGrafter"/>
</dbReference>
<keyword evidence="5" id="KW-0238">DNA-binding</keyword>
<evidence type="ECO:0000256" key="1">
    <source>
        <dbReference type="ARBA" id="ARBA00022723"/>
    </source>
</evidence>
<dbReference type="GO" id="GO:0000122">
    <property type="term" value="P:negative regulation of transcription by RNA polymerase II"/>
    <property type="evidence" value="ECO:0007669"/>
    <property type="project" value="TreeGrafter"/>
</dbReference>
<keyword evidence="7 11" id="KW-0675">Receptor</keyword>
<reference evidence="11 12" key="1">
    <citation type="journal article" date="2021" name="Elife">
        <title>Chloroplast acquisition without the gene transfer in kleptoplastic sea slugs, Plakobranchus ocellatus.</title>
        <authorList>
            <person name="Maeda T."/>
            <person name="Takahashi S."/>
            <person name="Yoshida T."/>
            <person name="Shimamura S."/>
            <person name="Takaki Y."/>
            <person name="Nagai Y."/>
            <person name="Toyoda A."/>
            <person name="Suzuki Y."/>
            <person name="Arimoto A."/>
            <person name="Ishii H."/>
            <person name="Satoh N."/>
            <person name="Nishiyama T."/>
            <person name="Hasebe M."/>
            <person name="Maruyama T."/>
            <person name="Minagawa J."/>
            <person name="Obokata J."/>
            <person name="Shigenobu S."/>
        </authorList>
    </citation>
    <scope>NUCLEOTIDE SEQUENCE [LARGE SCALE GENOMIC DNA]</scope>
</reference>
<dbReference type="GO" id="GO:0000978">
    <property type="term" value="F:RNA polymerase II cis-regulatory region sequence-specific DNA binding"/>
    <property type="evidence" value="ECO:0007669"/>
    <property type="project" value="TreeGrafter"/>
</dbReference>
<keyword evidence="1" id="KW-0479">Metal-binding</keyword>
<dbReference type="PRINTS" id="PR00047">
    <property type="entry name" value="STROIDFINGER"/>
</dbReference>
<dbReference type="Proteomes" id="UP000735302">
    <property type="component" value="Unassembled WGS sequence"/>
</dbReference>
<dbReference type="InterPro" id="IPR001628">
    <property type="entry name" value="Znf_hrmn_rcpt"/>
</dbReference>